<dbReference type="RefSeq" id="WP_204468188.1">
    <property type="nucleotide sequence ID" value="NZ_JACLYU010000004.1"/>
</dbReference>
<evidence type="ECO:0000256" key="1">
    <source>
        <dbReference type="ARBA" id="ARBA00023015"/>
    </source>
</evidence>
<proteinExistence type="predicted"/>
<comment type="caution">
    <text evidence="6">The sequence shown here is derived from an EMBL/GenBank/DDBJ whole genome shotgun (WGS) entry which is preliminary data.</text>
</comment>
<dbReference type="SUPFAM" id="SSF55781">
    <property type="entry name" value="GAF domain-like"/>
    <property type="match status" value="1"/>
</dbReference>
<feature type="domain" description="HTH iclR-type" evidence="4">
    <location>
        <begin position="13"/>
        <end position="72"/>
    </location>
</feature>
<dbReference type="InterPro" id="IPR029016">
    <property type="entry name" value="GAF-like_dom_sf"/>
</dbReference>
<dbReference type="InterPro" id="IPR050707">
    <property type="entry name" value="HTH_MetabolicPath_Reg"/>
</dbReference>
<dbReference type="Gene3D" id="1.10.10.10">
    <property type="entry name" value="Winged helix-like DNA-binding domain superfamily/Winged helix DNA-binding domain"/>
    <property type="match status" value="1"/>
</dbReference>
<dbReference type="PROSITE" id="PS51077">
    <property type="entry name" value="HTH_ICLR"/>
    <property type="match status" value="1"/>
</dbReference>
<dbReference type="GO" id="GO:0003700">
    <property type="term" value="F:DNA-binding transcription factor activity"/>
    <property type="evidence" value="ECO:0007669"/>
    <property type="project" value="TreeGrafter"/>
</dbReference>
<evidence type="ECO:0000313" key="7">
    <source>
        <dbReference type="Proteomes" id="UP000718821"/>
    </source>
</evidence>
<dbReference type="GO" id="GO:0003677">
    <property type="term" value="F:DNA binding"/>
    <property type="evidence" value="ECO:0007669"/>
    <property type="project" value="UniProtKB-KW"/>
</dbReference>
<keyword evidence="2" id="KW-0238">DNA-binding</keyword>
<dbReference type="InterPro" id="IPR005471">
    <property type="entry name" value="Tscrpt_reg_IclR_N"/>
</dbReference>
<feature type="domain" description="IclR-ED" evidence="5">
    <location>
        <begin position="73"/>
        <end position="257"/>
    </location>
</feature>
<reference evidence="6" key="2">
    <citation type="journal article" date="2021" name="Sci. Rep.">
        <title>The distribution of antibiotic resistance genes in chicken gut microbiota commensals.</title>
        <authorList>
            <person name="Juricova H."/>
            <person name="Matiasovicova J."/>
            <person name="Kubasova T."/>
            <person name="Cejkova D."/>
            <person name="Rychlik I."/>
        </authorList>
    </citation>
    <scope>NUCLEOTIDE SEQUENCE</scope>
    <source>
        <strain evidence="6">An836</strain>
    </source>
</reference>
<sequence>MIDDDDSPVVPGTQTLANGLKVLEAVAEGSSTLAQVTQATGLSRSTAHRLIQALRNARYLRDAADGSLALGPMLIELGFLARDQVSLQGVARPILLDLAEETKDTVHLAIEAEGECLYLDKVRGSRNVEIRSWPGVRMPLTYTGIGKALLLESPDRWEAQFLADRARMERQPQHDFASTQAFLKAMAVYAEQGFACDLEENEQGIRCVAAPIHDATGRVAGAISVSGMVQVMPPRRMRQLGPMVRAAADRISAELGHRPRRQG</sequence>
<accession>A0A938WZD8</accession>
<dbReference type="Pfam" id="PF09339">
    <property type="entry name" value="HTH_IclR"/>
    <property type="match status" value="1"/>
</dbReference>
<evidence type="ECO:0000259" key="4">
    <source>
        <dbReference type="PROSITE" id="PS51077"/>
    </source>
</evidence>
<protein>
    <submittedName>
        <fullName evidence="6">IclR family transcriptional regulator</fullName>
    </submittedName>
</protein>
<evidence type="ECO:0000256" key="2">
    <source>
        <dbReference type="ARBA" id="ARBA00023125"/>
    </source>
</evidence>
<keyword evidence="1" id="KW-0805">Transcription regulation</keyword>
<dbReference type="SUPFAM" id="SSF46785">
    <property type="entry name" value="Winged helix' DNA-binding domain"/>
    <property type="match status" value="1"/>
</dbReference>
<organism evidence="6 7">
    <name type="scientific">Bifidobacterium pullorum subsp. saeculare</name>
    <dbReference type="NCBI Taxonomy" id="78257"/>
    <lineage>
        <taxon>Bacteria</taxon>
        <taxon>Bacillati</taxon>
        <taxon>Actinomycetota</taxon>
        <taxon>Actinomycetes</taxon>
        <taxon>Bifidobacteriales</taxon>
        <taxon>Bifidobacteriaceae</taxon>
        <taxon>Bifidobacterium</taxon>
    </lineage>
</organism>
<reference evidence="6" key="1">
    <citation type="submission" date="2020-08" db="EMBL/GenBank/DDBJ databases">
        <authorList>
            <person name="Cejkova D."/>
            <person name="Kubasova T."/>
            <person name="Jahodarova E."/>
            <person name="Rychlik I."/>
        </authorList>
    </citation>
    <scope>NUCLEOTIDE SEQUENCE</scope>
    <source>
        <strain evidence="6">An836</strain>
    </source>
</reference>
<dbReference type="AlphaFoldDB" id="A0A938WZD8"/>
<evidence type="ECO:0000256" key="3">
    <source>
        <dbReference type="ARBA" id="ARBA00023163"/>
    </source>
</evidence>
<dbReference type="Proteomes" id="UP000718821">
    <property type="component" value="Unassembled WGS sequence"/>
</dbReference>
<dbReference type="SMART" id="SM00346">
    <property type="entry name" value="HTH_ICLR"/>
    <property type="match status" value="1"/>
</dbReference>
<dbReference type="Pfam" id="PF01614">
    <property type="entry name" value="IclR_C"/>
    <property type="match status" value="1"/>
</dbReference>
<dbReference type="InterPro" id="IPR036388">
    <property type="entry name" value="WH-like_DNA-bd_sf"/>
</dbReference>
<dbReference type="PANTHER" id="PTHR30136:SF24">
    <property type="entry name" value="HTH-TYPE TRANSCRIPTIONAL REPRESSOR ALLR"/>
    <property type="match status" value="1"/>
</dbReference>
<keyword evidence="3" id="KW-0804">Transcription</keyword>
<dbReference type="GO" id="GO:0045892">
    <property type="term" value="P:negative regulation of DNA-templated transcription"/>
    <property type="evidence" value="ECO:0007669"/>
    <property type="project" value="TreeGrafter"/>
</dbReference>
<dbReference type="EMBL" id="JACLYU010000004">
    <property type="protein sequence ID" value="MBM6699432.1"/>
    <property type="molecule type" value="Genomic_DNA"/>
</dbReference>
<dbReference type="PANTHER" id="PTHR30136">
    <property type="entry name" value="HELIX-TURN-HELIX TRANSCRIPTIONAL REGULATOR, ICLR FAMILY"/>
    <property type="match status" value="1"/>
</dbReference>
<dbReference type="InterPro" id="IPR014757">
    <property type="entry name" value="Tscrpt_reg_IclR_C"/>
</dbReference>
<dbReference type="Gene3D" id="3.30.450.40">
    <property type="match status" value="1"/>
</dbReference>
<dbReference type="PROSITE" id="PS51078">
    <property type="entry name" value="ICLR_ED"/>
    <property type="match status" value="1"/>
</dbReference>
<evidence type="ECO:0000313" key="6">
    <source>
        <dbReference type="EMBL" id="MBM6699432.1"/>
    </source>
</evidence>
<gene>
    <name evidence="6" type="ORF">H7U32_03665</name>
</gene>
<keyword evidence="7" id="KW-1185">Reference proteome</keyword>
<name>A0A938WZD8_9BIFI</name>
<evidence type="ECO:0000259" key="5">
    <source>
        <dbReference type="PROSITE" id="PS51078"/>
    </source>
</evidence>
<dbReference type="InterPro" id="IPR036390">
    <property type="entry name" value="WH_DNA-bd_sf"/>
</dbReference>